<sequence length="114" mass="12452">MNSSRLLTPSQLKAYLKFRGTAPLRDVLLHFDAAPSAVLHLLAFWRERGHIRQIAVTPAVCDKGCGGCGSGDVCTPDPHEYDLIEWVESSASPVCFDVLSDYDEAWKPGSPHGV</sequence>
<dbReference type="KEGG" id="hna:Hneap_0108"/>
<dbReference type="Pfam" id="PF09012">
    <property type="entry name" value="FeoC"/>
    <property type="match status" value="1"/>
</dbReference>
<keyword evidence="3" id="KW-1185">Reference proteome</keyword>
<dbReference type="InterPro" id="IPR015102">
    <property type="entry name" value="Tscrpt_reg_HTH_FeoC"/>
</dbReference>
<proteinExistence type="predicted"/>
<dbReference type="InterPro" id="IPR036388">
    <property type="entry name" value="WH-like_DNA-bd_sf"/>
</dbReference>
<dbReference type="STRING" id="555778.Hneap_0108"/>
<dbReference type="Gene3D" id="1.10.10.10">
    <property type="entry name" value="Winged helix-like DNA-binding domain superfamily/Winged helix DNA-binding domain"/>
    <property type="match status" value="1"/>
</dbReference>
<dbReference type="HOGENOM" id="CLU_2117604_0_0_6"/>
<dbReference type="OrthoDB" id="5625554at2"/>
<dbReference type="Proteomes" id="UP000009102">
    <property type="component" value="Chromosome"/>
</dbReference>
<dbReference type="AlphaFoldDB" id="D0KWH5"/>
<protein>
    <recommendedName>
        <fullName evidence="1">Transcriptional regulator HTH-type FeoC domain-containing protein</fullName>
    </recommendedName>
</protein>
<evidence type="ECO:0000313" key="2">
    <source>
        <dbReference type="EMBL" id="ACX94972.1"/>
    </source>
</evidence>
<evidence type="ECO:0000259" key="1">
    <source>
        <dbReference type="Pfam" id="PF09012"/>
    </source>
</evidence>
<accession>D0KWH5</accession>
<organism evidence="2 3">
    <name type="scientific">Halothiobacillus neapolitanus (strain ATCC 23641 / DSM 15147 / CIP 104769 / NCIMB 8539 / c2)</name>
    <name type="common">Thiobacillus neapolitanus</name>
    <dbReference type="NCBI Taxonomy" id="555778"/>
    <lineage>
        <taxon>Bacteria</taxon>
        <taxon>Pseudomonadati</taxon>
        <taxon>Pseudomonadota</taxon>
        <taxon>Gammaproteobacteria</taxon>
        <taxon>Chromatiales</taxon>
        <taxon>Halothiobacillaceae</taxon>
        <taxon>Halothiobacillus</taxon>
    </lineage>
</organism>
<reference evidence="2 3" key="1">
    <citation type="submission" date="2009-10" db="EMBL/GenBank/DDBJ databases">
        <title>Complete sequence of Halothiobacillus neapolitanus c2.</title>
        <authorList>
            <consortium name="US DOE Joint Genome Institute"/>
            <person name="Lucas S."/>
            <person name="Copeland A."/>
            <person name="Lapidus A."/>
            <person name="Glavina del Rio T."/>
            <person name="Tice H."/>
            <person name="Bruce D."/>
            <person name="Goodwin L."/>
            <person name="Pitluck S."/>
            <person name="Davenport K."/>
            <person name="Brettin T."/>
            <person name="Detter J.C."/>
            <person name="Han C."/>
            <person name="Tapia R."/>
            <person name="Larimer F."/>
            <person name="Land M."/>
            <person name="Hauser L."/>
            <person name="Kyrpides N."/>
            <person name="Mikhailova N."/>
            <person name="Kerfeld C."/>
            <person name="Cannon G."/>
            <person name="Heinhort S."/>
        </authorList>
    </citation>
    <scope>NUCLEOTIDE SEQUENCE [LARGE SCALE GENOMIC DNA]</scope>
    <source>
        <strain evidence="3">ATCC 23641 / c2</strain>
    </source>
</reference>
<evidence type="ECO:0000313" key="3">
    <source>
        <dbReference type="Proteomes" id="UP000009102"/>
    </source>
</evidence>
<dbReference type="RefSeq" id="WP_012823008.1">
    <property type="nucleotide sequence ID" value="NC_013422.1"/>
</dbReference>
<dbReference type="SUPFAM" id="SSF46785">
    <property type="entry name" value="Winged helix' DNA-binding domain"/>
    <property type="match status" value="1"/>
</dbReference>
<name>D0KWH5_HALNC</name>
<feature type="domain" description="Transcriptional regulator HTH-type FeoC" evidence="1">
    <location>
        <begin position="10"/>
        <end position="71"/>
    </location>
</feature>
<gene>
    <name evidence="2" type="ordered locus">Hneap_0108</name>
</gene>
<dbReference type="EMBL" id="CP001801">
    <property type="protein sequence ID" value="ACX94972.1"/>
    <property type="molecule type" value="Genomic_DNA"/>
</dbReference>
<dbReference type="InterPro" id="IPR036390">
    <property type="entry name" value="WH_DNA-bd_sf"/>
</dbReference>